<accession>A0ABR3GHJ7</accession>
<dbReference type="Proteomes" id="UP001447188">
    <property type="component" value="Unassembled WGS sequence"/>
</dbReference>
<organism evidence="2 3">
    <name type="scientific">Discina gigas</name>
    <dbReference type="NCBI Taxonomy" id="1032678"/>
    <lineage>
        <taxon>Eukaryota</taxon>
        <taxon>Fungi</taxon>
        <taxon>Dikarya</taxon>
        <taxon>Ascomycota</taxon>
        <taxon>Pezizomycotina</taxon>
        <taxon>Pezizomycetes</taxon>
        <taxon>Pezizales</taxon>
        <taxon>Discinaceae</taxon>
        <taxon>Discina</taxon>
    </lineage>
</organism>
<protein>
    <recommendedName>
        <fullName evidence="1">F-box domain-containing protein</fullName>
    </recommendedName>
</protein>
<dbReference type="Pfam" id="PF12937">
    <property type="entry name" value="F-box-like"/>
    <property type="match status" value="1"/>
</dbReference>
<evidence type="ECO:0000313" key="3">
    <source>
        <dbReference type="Proteomes" id="UP001447188"/>
    </source>
</evidence>
<name>A0ABR3GHJ7_9PEZI</name>
<dbReference type="InterPro" id="IPR001810">
    <property type="entry name" value="F-box_dom"/>
</dbReference>
<comment type="caution">
    <text evidence="2">The sequence shown here is derived from an EMBL/GenBank/DDBJ whole genome shotgun (WGS) entry which is preliminary data.</text>
</comment>
<proteinExistence type="predicted"/>
<evidence type="ECO:0000313" key="2">
    <source>
        <dbReference type="EMBL" id="KAL0635406.1"/>
    </source>
</evidence>
<sequence>MAVLESLSDELFVQILEDLHQSDLASTSLVSRRLRNISQPLLYREPHLLVSDQHPTSFDLFFGTLTPACASLGTHARCLTVDWKSHHIRSGGYDLPNLVAARAHLMLGDTSISEIRQVVLLLQLMPFLQGLHLRLHDSRSVSVWPEPLQLTVLPPTLRDFTYEWPAPINLINLENMLTILRLPRIQSIVLCRLPISLYTEAGKTLIAAAAGTSSLTHLTIRSDSMGLQELQSILSIPCALTHFVYQPSHSCWGASFAALGLALLPLQHSLTSLLLDFRSSLWRTRRPTTTIGSLRDWAVLKTVTCVLRVLIASDSHGLAAVLPPGICELDILEDADVPLGEAVKEVGALLAAAEMVPGLERVRVYAGRKKSKRLRRRLRKACSAEGVAFEDGSGFELSRWEV</sequence>
<dbReference type="PROSITE" id="PS50181">
    <property type="entry name" value="FBOX"/>
    <property type="match status" value="1"/>
</dbReference>
<dbReference type="EMBL" id="JBBBZM010000070">
    <property type="protein sequence ID" value="KAL0635406.1"/>
    <property type="molecule type" value="Genomic_DNA"/>
</dbReference>
<keyword evidence="3" id="KW-1185">Reference proteome</keyword>
<feature type="domain" description="F-box" evidence="1">
    <location>
        <begin position="1"/>
        <end position="46"/>
    </location>
</feature>
<evidence type="ECO:0000259" key="1">
    <source>
        <dbReference type="PROSITE" id="PS50181"/>
    </source>
</evidence>
<dbReference type="InterPro" id="IPR036047">
    <property type="entry name" value="F-box-like_dom_sf"/>
</dbReference>
<gene>
    <name evidence="2" type="ORF">Q9L58_005614</name>
</gene>
<reference evidence="2 3" key="1">
    <citation type="submission" date="2024-02" db="EMBL/GenBank/DDBJ databases">
        <title>Discinaceae phylogenomics.</title>
        <authorList>
            <person name="Dirks A.C."/>
            <person name="James T.Y."/>
        </authorList>
    </citation>
    <scope>NUCLEOTIDE SEQUENCE [LARGE SCALE GENOMIC DNA]</scope>
    <source>
        <strain evidence="2 3">ACD0624</strain>
    </source>
</reference>
<dbReference type="SUPFAM" id="SSF81383">
    <property type="entry name" value="F-box domain"/>
    <property type="match status" value="1"/>
</dbReference>